<organism evidence="2 3">
    <name type="scientific">Candidatus Thermofonsia Clade 3 bacterium</name>
    <dbReference type="NCBI Taxonomy" id="2364212"/>
    <lineage>
        <taxon>Bacteria</taxon>
        <taxon>Bacillati</taxon>
        <taxon>Chloroflexota</taxon>
        <taxon>Candidatus Thermofontia</taxon>
        <taxon>Candidatus Thermofonsia Clade 3</taxon>
    </lineage>
</organism>
<dbReference type="AlphaFoldDB" id="A0A2M8Q840"/>
<feature type="transmembrane region" description="Helical" evidence="1">
    <location>
        <begin position="39"/>
        <end position="62"/>
    </location>
</feature>
<name>A0A2M8Q840_9CHLR</name>
<accession>A0A2M8Q840</accession>
<evidence type="ECO:0000256" key="1">
    <source>
        <dbReference type="SAM" id="Phobius"/>
    </source>
</evidence>
<feature type="transmembrane region" description="Helical" evidence="1">
    <location>
        <begin position="6"/>
        <end position="27"/>
    </location>
</feature>
<feature type="transmembrane region" description="Helical" evidence="1">
    <location>
        <begin position="152"/>
        <end position="175"/>
    </location>
</feature>
<evidence type="ECO:0000313" key="3">
    <source>
        <dbReference type="Proteomes" id="UP000230790"/>
    </source>
</evidence>
<keyword evidence="1" id="KW-0812">Transmembrane</keyword>
<evidence type="ECO:0000313" key="2">
    <source>
        <dbReference type="EMBL" id="PJF45972.1"/>
    </source>
</evidence>
<feature type="transmembrane region" description="Helical" evidence="1">
    <location>
        <begin position="120"/>
        <end position="140"/>
    </location>
</feature>
<dbReference type="EMBL" id="PGTN01000586">
    <property type="protein sequence ID" value="PJF45972.1"/>
    <property type="molecule type" value="Genomic_DNA"/>
</dbReference>
<keyword evidence="1" id="KW-1133">Transmembrane helix</keyword>
<comment type="caution">
    <text evidence="2">The sequence shown here is derived from an EMBL/GenBank/DDBJ whole genome shotgun (WGS) entry which is preliminary data.</text>
</comment>
<keyword evidence="1" id="KW-0472">Membrane</keyword>
<protein>
    <submittedName>
        <fullName evidence="2">Uncharacterized protein</fullName>
    </submittedName>
</protein>
<feature type="transmembrane region" description="Helical" evidence="1">
    <location>
        <begin position="74"/>
        <end position="99"/>
    </location>
</feature>
<gene>
    <name evidence="2" type="ORF">CUN48_16175</name>
</gene>
<feature type="non-terminal residue" evidence="2">
    <location>
        <position position="181"/>
    </location>
</feature>
<dbReference type="Proteomes" id="UP000230790">
    <property type="component" value="Unassembled WGS sequence"/>
</dbReference>
<sequence>MSASLHRSPSLLLLAAVQLRVIGALILRELITRFGRRGIGFLAVFIEPILWVAAVVALRYFFRGSFRNDLPLFVFGFVSVLPFLMFRYILIRAVGAIGANMALLYHRRVTLLDVILARNLLELGVVMAIVLAGTAIAIVYLDEWPENMFRFWLVLVMSALLANGAGLLLGAFSAVSPAAAV</sequence>
<reference evidence="2 3" key="1">
    <citation type="submission" date="2017-11" db="EMBL/GenBank/DDBJ databases">
        <title>Evolution of Phototrophy in the Chloroflexi Phylum Driven by Horizontal Gene Transfer.</title>
        <authorList>
            <person name="Ward L.M."/>
            <person name="Hemp J."/>
            <person name="Shih P.M."/>
            <person name="Mcglynn S.E."/>
            <person name="Fischer W."/>
        </authorList>
    </citation>
    <scope>NUCLEOTIDE SEQUENCE [LARGE SCALE GENOMIC DNA]</scope>
    <source>
        <strain evidence="2">JP3_7</strain>
    </source>
</reference>
<proteinExistence type="predicted"/>